<feature type="transmembrane region" description="Helical" evidence="2">
    <location>
        <begin position="125"/>
        <end position="145"/>
    </location>
</feature>
<dbReference type="OrthoDB" id="10053152at2759"/>
<name>A0A225VY73_9STRA</name>
<feature type="transmembrane region" description="Helical" evidence="2">
    <location>
        <begin position="42"/>
        <end position="64"/>
    </location>
</feature>
<evidence type="ECO:0000313" key="3">
    <source>
        <dbReference type="EMBL" id="OWZ10393.1"/>
    </source>
</evidence>
<dbReference type="EMBL" id="NBNE01002458">
    <property type="protein sequence ID" value="OWZ10393.1"/>
    <property type="molecule type" value="Genomic_DNA"/>
</dbReference>
<sequence>MADTAPPVDAPGPVDAPSPVDSGGLEPVAPEVWSDHLNTTDYSLLTGLPLGSLVVILFVLRVLWRPKSGPKFRLPKQVPTYGSVAMDEDTYDYNSYDYDGDSNDLIYAGQVAGRYDTRWTRTFDFVFLVGMTLFGAALAGLTTLLQPELWNNTSFWFFLLPKVLIMMGVSTLGGIICRFFCIVDDAGYVVTERNSVFKVNYTRKFQLLAAYLVPLLVKPDEESCSVCNGPLALAWGDFATLLCFLLLIKPIRERSTLFMLQFNSLDRPEDRPHTLKWIVAGNVFPGLFVLLFFRWLFARTTQSDLVFILVFVTSIGDGLAEPIGIAFGKHKYSTSTCCSKRKYTRSFEGSACVFLSGIVFPALQYADFETPLQLWLTMIILPFVVAYAEATAPHTMDAPVLMAATGLVLYTIIHIF</sequence>
<evidence type="ECO:0000256" key="2">
    <source>
        <dbReference type="SAM" id="Phobius"/>
    </source>
</evidence>
<gene>
    <name evidence="3" type="ORF">PHMEG_00016759</name>
</gene>
<evidence type="ECO:0000256" key="1">
    <source>
        <dbReference type="SAM" id="MobiDB-lite"/>
    </source>
</evidence>
<protein>
    <recommendedName>
        <fullName evidence="5">Dolichol kinase</fullName>
    </recommendedName>
</protein>
<feature type="transmembrane region" description="Helical" evidence="2">
    <location>
        <begin position="305"/>
        <end position="327"/>
    </location>
</feature>
<dbReference type="STRING" id="4795.A0A225VY73"/>
<comment type="caution">
    <text evidence="3">The sequence shown here is derived from an EMBL/GenBank/DDBJ whole genome shotgun (WGS) entry which is preliminary data.</text>
</comment>
<feature type="transmembrane region" description="Helical" evidence="2">
    <location>
        <begin position="157"/>
        <end position="181"/>
    </location>
</feature>
<feature type="transmembrane region" description="Helical" evidence="2">
    <location>
        <begin position="274"/>
        <end position="293"/>
    </location>
</feature>
<evidence type="ECO:0008006" key="5">
    <source>
        <dbReference type="Google" id="ProtNLM"/>
    </source>
</evidence>
<proteinExistence type="predicted"/>
<organism evidence="3 4">
    <name type="scientific">Phytophthora megakarya</name>
    <dbReference type="NCBI Taxonomy" id="4795"/>
    <lineage>
        <taxon>Eukaryota</taxon>
        <taxon>Sar</taxon>
        <taxon>Stramenopiles</taxon>
        <taxon>Oomycota</taxon>
        <taxon>Peronosporomycetes</taxon>
        <taxon>Peronosporales</taxon>
        <taxon>Peronosporaceae</taxon>
        <taxon>Phytophthora</taxon>
    </lineage>
</organism>
<dbReference type="AlphaFoldDB" id="A0A225VY73"/>
<feature type="transmembrane region" description="Helical" evidence="2">
    <location>
        <begin position="347"/>
        <end position="366"/>
    </location>
</feature>
<feature type="transmembrane region" description="Helical" evidence="2">
    <location>
        <begin position="372"/>
        <end position="390"/>
    </location>
</feature>
<accession>A0A225VY73</accession>
<feature type="region of interest" description="Disordered" evidence="1">
    <location>
        <begin position="1"/>
        <end position="27"/>
    </location>
</feature>
<keyword evidence="2" id="KW-1133">Transmembrane helix</keyword>
<keyword evidence="4" id="KW-1185">Reference proteome</keyword>
<keyword evidence="2" id="KW-0812">Transmembrane</keyword>
<feature type="transmembrane region" description="Helical" evidence="2">
    <location>
        <begin position="397"/>
        <end position="415"/>
    </location>
</feature>
<reference evidence="4" key="1">
    <citation type="submission" date="2017-03" db="EMBL/GenBank/DDBJ databases">
        <title>Phytopthora megakarya and P. palmivora, two closely related causual agents of cacao black pod achieved similar genome size and gene model numbers by different mechanisms.</title>
        <authorList>
            <person name="Ali S."/>
            <person name="Shao J."/>
            <person name="Larry D.J."/>
            <person name="Kronmiller B."/>
            <person name="Shen D."/>
            <person name="Strem M.D."/>
            <person name="Melnick R.L."/>
            <person name="Guiltinan M.J."/>
            <person name="Tyler B.M."/>
            <person name="Meinhardt L.W."/>
            <person name="Bailey B.A."/>
        </authorList>
    </citation>
    <scope>NUCLEOTIDE SEQUENCE [LARGE SCALE GENOMIC DNA]</scope>
    <source>
        <strain evidence="4">zdho120</strain>
    </source>
</reference>
<evidence type="ECO:0000313" key="4">
    <source>
        <dbReference type="Proteomes" id="UP000198211"/>
    </source>
</evidence>
<keyword evidence="2" id="KW-0472">Membrane</keyword>
<dbReference type="Proteomes" id="UP000198211">
    <property type="component" value="Unassembled WGS sequence"/>
</dbReference>